<evidence type="ECO:0000313" key="3">
    <source>
        <dbReference type="Proteomes" id="UP001296104"/>
    </source>
</evidence>
<dbReference type="InterPro" id="IPR013083">
    <property type="entry name" value="Znf_RING/FYVE/PHD"/>
</dbReference>
<organism evidence="2 3">
    <name type="scientific">Lecanosticta acicola</name>
    <dbReference type="NCBI Taxonomy" id="111012"/>
    <lineage>
        <taxon>Eukaryota</taxon>
        <taxon>Fungi</taxon>
        <taxon>Dikarya</taxon>
        <taxon>Ascomycota</taxon>
        <taxon>Pezizomycotina</taxon>
        <taxon>Dothideomycetes</taxon>
        <taxon>Dothideomycetidae</taxon>
        <taxon>Mycosphaerellales</taxon>
        <taxon>Mycosphaerellaceae</taxon>
        <taxon>Lecanosticta</taxon>
    </lineage>
</organism>
<dbReference type="EMBL" id="CAVMBE010000015">
    <property type="protein sequence ID" value="CAK3946834.1"/>
    <property type="molecule type" value="Genomic_DNA"/>
</dbReference>
<feature type="region of interest" description="Disordered" evidence="1">
    <location>
        <begin position="20"/>
        <end position="53"/>
    </location>
</feature>
<dbReference type="Proteomes" id="UP001296104">
    <property type="component" value="Unassembled WGS sequence"/>
</dbReference>
<accession>A0AAI9E9A9</accession>
<protein>
    <recommendedName>
        <fullName evidence="4">RING-type domain-containing protein</fullName>
    </recommendedName>
</protein>
<evidence type="ECO:0008006" key="4">
    <source>
        <dbReference type="Google" id="ProtNLM"/>
    </source>
</evidence>
<comment type="caution">
    <text evidence="2">The sequence shown here is derived from an EMBL/GenBank/DDBJ whole genome shotgun (WGS) entry which is preliminary data.</text>
</comment>
<name>A0AAI9E9A9_9PEZI</name>
<proteinExistence type="predicted"/>
<sequence>MPLTEEDRRKLFSAYRSLDPPAVSSSPFQRVSIGPPESILSNTSKASNHPPWDPNTRTLEPYHKVQIEFPLLNLLGEEEEGVLYRAENSKKRYQPLPLILDDNVYMNSGRDKGPEASFFTLYKAARGGRGVEEEVSMSGVLTADVRELTNYVGTTYLMLVIFQTPRRGGLQVRIRLATVFRGDKNGGRETKEFRDYEMSLDEFLSLRNGERWYLDCLHLIAMKSDRATRHVQLKLYPNAVQGVQGALELYKSFRASFRAPRCPDFGFYLKGLVREVKKKNKTKARCGICEKAFGGQEEHGSPVSMGCCGKVVAMQCLAGWCEEMAARSVLPPFYPTTCPICKTELFTDERTLEHLKFGVVADTYFVDGRYSQWENFERSCADLDLGAAEREERGGRVRVDADLIADVWVRMVEYGAMEGDGGGGRGGELEHLRMDQCPEFEIWHDEFMKHIYRLDGHEARSLSHLYNFLESKIFLEFRRRFRQAGLDRYLPPGAQGSWVGKQLTQDFLFRDGFREFTGGMLNRTLRFLELRACDGCERGAAFHWHGGREYYDPRQFGGRGEDRERERGRRRRRRRWQESREGRSYLRDFLEAM</sequence>
<keyword evidence="3" id="KW-1185">Reference proteome</keyword>
<evidence type="ECO:0000313" key="2">
    <source>
        <dbReference type="EMBL" id="CAK3946834.1"/>
    </source>
</evidence>
<evidence type="ECO:0000256" key="1">
    <source>
        <dbReference type="SAM" id="MobiDB-lite"/>
    </source>
</evidence>
<gene>
    <name evidence="2" type="ORF">LECACI_7A003200</name>
</gene>
<dbReference type="Gene3D" id="3.30.40.10">
    <property type="entry name" value="Zinc/RING finger domain, C3HC4 (zinc finger)"/>
    <property type="match status" value="1"/>
</dbReference>
<reference evidence="2" key="1">
    <citation type="submission" date="2023-11" db="EMBL/GenBank/DDBJ databases">
        <authorList>
            <person name="Alioto T."/>
            <person name="Alioto T."/>
            <person name="Gomez Garrido J."/>
        </authorList>
    </citation>
    <scope>NUCLEOTIDE SEQUENCE</scope>
</reference>
<dbReference type="AlphaFoldDB" id="A0AAI9E9A9"/>